<dbReference type="AlphaFoldDB" id="A0A9N8Z3L3"/>
<dbReference type="EMBL" id="CAJVQA010000231">
    <property type="protein sequence ID" value="CAG8463484.1"/>
    <property type="molecule type" value="Genomic_DNA"/>
</dbReference>
<keyword evidence="2" id="KW-1185">Reference proteome</keyword>
<gene>
    <name evidence="1" type="ORF">CPELLU_LOCUS733</name>
</gene>
<accession>A0A9N8Z3L3</accession>
<evidence type="ECO:0000313" key="1">
    <source>
        <dbReference type="EMBL" id="CAG8463484.1"/>
    </source>
</evidence>
<proteinExistence type="predicted"/>
<reference evidence="1" key="1">
    <citation type="submission" date="2021-06" db="EMBL/GenBank/DDBJ databases">
        <authorList>
            <person name="Kallberg Y."/>
            <person name="Tangrot J."/>
            <person name="Rosling A."/>
        </authorList>
    </citation>
    <scope>NUCLEOTIDE SEQUENCE</scope>
    <source>
        <strain evidence="1">FL966</strain>
    </source>
</reference>
<name>A0A9N8Z3L3_9GLOM</name>
<sequence length="191" mass="22049">MITTERTISLSYKLSSELIEINLNLTVPSLEDKWLRFETAVAQQQVEQAQASAEISTDVVRVLTRPISTSSTKSTIGLKACIDSHHCSKQMLKSLDREAVIEFTAPSELTHWVDGNTRQKDKPNNTKEGDTGETERFLAILYLLNTTMRFELYNMIEYPTIQYTGLMKYIHQRTTSLFYRFLSEYDKKFKC</sequence>
<evidence type="ECO:0000313" key="2">
    <source>
        <dbReference type="Proteomes" id="UP000789759"/>
    </source>
</evidence>
<organism evidence="1 2">
    <name type="scientific">Cetraspora pellucida</name>
    <dbReference type="NCBI Taxonomy" id="1433469"/>
    <lineage>
        <taxon>Eukaryota</taxon>
        <taxon>Fungi</taxon>
        <taxon>Fungi incertae sedis</taxon>
        <taxon>Mucoromycota</taxon>
        <taxon>Glomeromycotina</taxon>
        <taxon>Glomeromycetes</taxon>
        <taxon>Diversisporales</taxon>
        <taxon>Gigasporaceae</taxon>
        <taxon>Cetraspora</taxon>
    </lineage>
</organism>
<comment type="caution">
    <text evidence="1">The sequence shown here is derived from an EMBL/GenBank/DDBJ whole genome shotgun (WGS) entry which is preliminary data.</text>
</comment>
<dbReference type="Proteomes" id="UP000789759">
    <property type="component" value="Unassembled WGS sequence"/>
</dbReference>
<protein>
    <submittedName>
        <fullName evidence="1">16672_t:CDS:1</fullName>
    </submittedName>
</protein>